<evidence type="ECO:0000259" key="7">
    <source>
        <dbReference type="PROSITE" id="PS50249"/>
    </source>
</evidence>
<dbReference type="Gene3D" id="3.40.140.10">
    <property type="entry name" value="Cytidine Deaminase, domain 2"/>
    <property type="match status" value="1"/>
</dbReference>
<evidence type="ECO:0000256" key="5">
    <source>
        <dbReference type="ARBA" id="ARBA00023049"/>
    </source>
</evidence>
<dbReference type="InterPro" id="IPR037518">
    <property type="entry name" value="MPN"/>
</dbReference>
<dbReference type="GO" id="GO:0008237">
    <property type="term" value="F:metallopeptidase activity"/>
    <property type="evidence" value="ECO:0007669"/>
    <property type="project" value="UniProtKB-KW"/>
</dbReference>
<keyword evidence="4" id="KW-0862">Zinc</keyword>
<dbReference type="PANTHER" id="PTHR30471:SF3">
    <property type="entry name" value="UPF0758 PROTEIN YEES-RELATED"/>
    <property type="match status" value="1"/>
</dbReference>
<dbReference type="CDD" id="cd08071">
    <property type="entry name" value="MPN_DUF2466"/>
    <property type="match status" value="1"/>
</dbReference>
<keyword evidence="5" id="KW-0482">Metalloprotease</keyword>
<protein>
    <submittedName>
        <fullName evidence="8">DNA repair protein RadC</fullName>
    </submittedName>
</protein>
<dbReference type="EMBL" id="BQKE01000001">
    <property type="protein sequence ID" value="GJM61923.1"/>
    <property type="molecule type" value="Genomic_DNA"/>
</dbReference>
<accession>A0AAN4VZQ5</accession>
<dbReference type="NCBIfam" id="TIGR00608">
    <property type="entry name" value="radc"/>
    <property type="match status" value="1"/>
</dbReference>
<keyword evidence="1" id="KW-0645">Protease</keyword>
<dbReference type="SUPFAM" id="SSF102712">
    <property type="entry name" value="JAB1/MPN domain"/>
    <property type="match status" value="1"/>
</dbReference>
<dbReference type="InterPro" id="IPR025657">
    <property type="entry name" value="RadC_JAB"/>
</dbReference>
<dbReference type="RefSeq" id="WP_338237351.1">
    <property type="nucleotide sequence ID" value="NZ_BQKE01000001.1"/>
</dbReference>
<comment type="similarity">
    <text evidence="6">Belongs to the UPF0758 family.</text>
</comment>
<dbReference type="GO" id="GO:0006508">
    <property type="term" value="P:proteolysis"/>
    <property type="evidence" value="ECO:0007669"/>
    <property type="project" value="UniProtKB-KW"/>
</dbReference>
<dbReference type="InterPro" id="IPR020891">
    <property type="entry name" value="UPF0758_CS"/>
</dbReference>
<dbReference type="Proteomes" id="UP001310022">
    <property type="component" value="Unassembled WGS sequence"/>
</dbReference>
<sequence>MTYPSQQNQPINLWAEDDRPREKLQNIGKQNLSNAELLAILLGSGSRNKTAVQLADEILNEYENSLRALSHSQIKELTKFRGMGEAKAITLIAAMELGERRLREEAKSRTRITKSMVAYEAIQPHFLNLKHEEFWILCLNNANEILEICKISEGGLSHTPADPRIIFQKAIEVRATRIILTHNHPSGNLYPSHSDINLTKKIAEGGRILDIMVVDHLIYTDNGYYSMADENKMP</sequence>
<evidence type="ECO:0000313" key="9">
    <source>
        <dbReference type="Proteomes" id="UP001310022"/>
    </source>
</evidence>
<dbReference type="InterPro" id="IPR001405">
    <property type="entry name" value="UPF0758"/>
</dbReference>
<reference evidence="8 9" key="1">
    <citation type="submission" date="2021-12" db="EMBL/GenBank/DDBJ databases">
        <title>Genome sequencing of bacteria with rrn-lacking chromosome and rrn-plasmid.</title>
        <authorList>
            <person name="Anda M."/>
            <person name="Iwasaki W."/>
        </authorList>
    </citation>
    <scope>NUCLEOTIDE SEQUENCE [LARGE SCALE GENOMIC DNA]</scope>
    <source>
        <strain evidence="8 9">NBRC 15940</strain>
    </source>
</reference>
<keyword evidence="9" id="KW-1185">Reference proteome</keyword>
<dbReference type="PROSITE" id="PS50249">
    <property type="entry name" value="MPN"/>
    <property type="match status" value="1"/>
</dbReference>
<evidence type="ECO:0000256" key="2">
    <source>
        <dbReference type="ARBA" id="ARBA00022723"/>
    </source>
</evidence>
<evidence type="ECO:0000256" key="4">
    <source>
        <dbReference type="ARBA" id="ARBA00022833"/>
    </source>
</evidence>
<dbReference type="AlphaFoldDB" id="A0AAN4VZQ5"/>
<dbReference type="Pfam" id="PF20582">
    <property type="entry name" value="UPF0758_N"/>
    <property type="match status" value="1"/>
</dbReference>
<evidence type="ECO:0000256" key="3">
    <source>
        <dbReference type="ARBA" id="ARBA00022801"/>
    </source>
</evidence>
<dbReference type="PROSITE" id="PS01302">
    <property type="entry name" value="UPF0758"/>
    <property type="match status" value="1"/>
</dbReference>
<name>A0AAN4VZQ5_9BACT</name>
<dbReference type="GO" id="GO:0046872">
    <property type="term" value="F:metal ion binding"/>
    <property type="evidence" value="ECO:0007669"/>
    <property type="project" value="UniProtKB-KW"/>
</dbReference>
<organism evidence="8 9">
    <name type="scientific">Persicobacter diffluens</name>
    <dbReference type="NCBI Taxonomy" id="981"/>
    <lineage>
        <taxon>Bacteria</taxon>
        <taxon>Pseudomonadati</taxon>
        <taxon>Bacteroidota</taxon>
        <taxon>Cytophagia</taxon>
        <taxon>Cytophagales</taxon>
        <taxon>Persicobacteraceae</taxon>
        <taxon>Persicobacter</taxon>
    </lineage>
</organism>
<gene>
    <name evidence="8" type="primary">radC</name>
    <name evidence="8" type="ORF">PEDI_24750</name>
</gene>
<feature type="domain" description="MPN" evidence="7">
    <location>
        <begin position="111"/>
        <end position="233"/>
    </location>
</feature>
<dbReference type="Pfam" id="PF04002">
    <property type="entry name" value="RadC"/>
    <property type="match status" value="1"/>
</dbReference>
<evidence type="ECO:0000256" key="1">
    <source>
        <dbReference type="ARBA" id="ARBA00022670"/>
    </source>
</evidence>
<evidence type="ECO:0000313" key="8">
    <source>
        <dbReference type="EMBL" id="GJM61923.1"/>
    </source>
</evidence>
<keyword evidence="2" id="KW-0479">Metal-binding</keyword>
<proteinExistence type="inferred from homology"/>
<dbReference type="PANTHER" id="PTHR30471">
    <property type="entry name" value="DNA REPAIR PROTEIN RADC"/>
    <property type="match status" value="1"/>
</dbReference>
<dbReference type="InterPro" id="IPR046778">
    <property type="entry name" value="UPF0758_N"/>
</dbReference>
<evidence type="ECO:0000256" key="6">
    <source>
        <dbReference type="RuleBase" id="RU003797"/>
    </source>
</evidence>
<comment type="caution">
    <text evidence="8">The sequence shown here is derived from an EMBL/GenBank/DDBJ whole genome shotgun (WGS) entry which is preliminary data.</text>
</comment>
<dbReference type="NCBIfam" id="NF000642">
    <property type="entry name" value="PRK00024.1"/>
    <property type="match status" value="1"/>
</dbReference>
<keyword evidence="3" id="KW-0378">Hydrolase</keyword>